<evidence type="ECO:0000313" key="1">
    <source>
        <dbReference type="EMBL" id="CAB4132125.1"/>
    </source>
</evidence>
<reference evidence="1" key="1">
    <citation type="submission" date="2020-04" db="EMBL/GenBank/DDBJ databases">
        <authorList>
            <person name="Chiriac C."/>
            <person name="Salcher M."/>
            <person name="Ghai R."/>
            <person name="Kavagutti S V."/>
        </authorList>
    </citation>
    <scope>NUCLEOTIDE SEQUENCE</scope>
</reference>
<dbReference type="Pfam" id="PF22759">
    <property type="entry name" value="E217_GP41"/>
    <property type="match status" value="1"/>
</dbReference>
<dbReference type="EMBL" id="LR796256">
    <property type="protein sequence ID" value="CAB4132125.1"/>
    <property type="molecule type" value="Genomic_DNA"/>
</dbReference>
<dbReference type="InterPro" id="IPR054496">
    <property type="entry name" value="E217_GP41"/>
</dbReference>
<organism evidence="1">
    <name type="scientific">uncultured Caudovirales phage</name>
    <dbReference type="NCBI Taxonomy" id="2100421"/>
    <lineage>
        <taxon>Viruses</taxon>
        <taxon>Duplodnaviria</taxon>
        <taxon>Heunggongvirae</taxon>
        <taxon>Uroviricota</taxon>
        <taxon>Caudoviricetes</taxon>
        <taxon>Peduoviridae</taxon>
        <taxon>Maltschvirus</taxon>
        <taxon>Maltschvirus maltsch</taxon>
    </lineage>
</organism>
<accession>A0A6J5LDR6</accession>
<protein>
    <submittedName>
        <fullName evidence="1">Uncharacterized protein</fullName>
    </submittedName>
</protein>
<name>A0A6J5LDR6_9CAUD</name>
<gene>
    <name evidence="1" type="ORF">UFOVP138_52</name>
</gene>
<sequence length="286" mass="31607">MQFDDRIFRVELSFGTQTVVLDGGLDIHATGSKFVNSMQNECHLKISNLKKETRDQLGTQLTRFNFGQARKSLRLFAGRKSTGLFLLYKGDIISCVASQPPNIDLNIVSKTMNFWKFDLIAQSQNVSSTVSNIASGIGTMMGIPVRFEATDKSVSNFSHTGSTLNLLGKLNELGAYDAHIDNDELIVRDKGVALKNSNHVLNQDSGMVGVPELTEYGVRVKCLLNPAVRIGGQIQLESVLNPFLNGVYTVYQMGFDIASRDTPFYCIIEMSKYPVIQLLTNTALPQ</sequence>
<proteinExistence type="predicted"/>